<dbReference type="PANTHER" id="PTHR21087:SF16">
    <property type="entry name" value="SHIKIMATE KINASE 1, CHLOROPLASTIC"/>
    <property type="match status" value="1"/>
</dbReference>
<dbReference type="GO" id="GO:0009423">
    <property type="term" value="P:chorismate biosynthetic process"/>
    <property type="evidence" value="ECO:0007669"/>
    <property type="project" value="UniProtKB-UniRule"/>
</dbReference>
<comment type="similarity">
    <text evidence="2 11">Belongs to the shikimate kinase family.</text>
</comment>
<accession>A0A1C4XCS3</accession>
<evidence type="ECO:0000256" key="5">
    <source>
        <dbReference type="ARBA" id="ARBA00022679"/>
    </source>
</evidence>
<evidence type="ECO:0000256" key="6">
    <source>
        <dbReference type="ARBA" id="ARBA00022741"/>
    </source>
</evidence>
<organism evidence="12 13">
    <name type="scientific">Micromonospora chaiyaphumensis</name>
    <dbReference type="NCBI Taxonomy" id="307119"/>
    <lineage>
        <taxon>Bacteria</taxon>
        <taxon>Bacillati</taxon>
        <taxon>Actinomycetota</taxon>
        <taxon>Actinomycetes</taxon>
        <taxon>Micromonosporales</taxon>
        <taxon>Micromonosporaceae</taxon>
        <taxon>Micromonospora</taxon>
    </lineage>
</organism>
<gene>
    <name evidence="11" type="primary">aroK</name>
    <name evidence="12" type="ORF">GA0070214_105373</name>
</gene>
<feature type="binding site" evidence="11">
    <location>
        <position position="82"/>
    </location>
    <ligand>
        <name>substrate</name>
    </ligand>
</feature>
<keyword evidence="5 11" id="KW-0808">Transferase</keyword>
<dbReference type="GO" id="GO:0005524">
    <property type="term" value="F:ATP binding"/>
    <property type="evidence" value="ECO:0007669"/>
    <property type="project" value="UniProtKB-UniRule"/>
</dbReference>
<keyword evidence="13" id="KW-1185">Reference proteome</keyword>
<evidence type="ECO:0000256" key="1">
    <source>
        <dbReference type="ARBA" id="ARBA00004842"/>
    </source>
</evidence>
<dbReference type="EMBL" id="FMCS01000005">
    <property type="protein sequence ID" value="SCF06132.1"/>
    <property type="molecule type" value="Genomic_DNA"/>
</dbReference>
<comment type="function">
    <text evidence="11">Catalyzes the specific phosphorylation of the 3-hydroxyl group of shikimic acid using ATP as a cosubstrate.</text>
</comment>
<dbReference type="UniPathway" id="UPA00053">
    <property type="reaction ID" value="UER00088"/>
</dbReference>
<evidence type="ECO:0000256" key="8">
    <source>
        <dbReference type="ARBA" id="ARBA00022840"/>
    </source>
</evidence>
<keyword evidence="4 11" id="KW-0028">Amino-acid biosynthesis</keyword>
<protein>
    <recommendedName>
        <fullName evidence="3 11">Shikimate kinase</fullName>
        <shortName evidence="11">SK</shortName>
        <ecNumber evidence="3 11">2.7.1.71</ecNumber>
    </recommendedName>
</protein>
<dbReference type="Pfam" id="PF01202">
    <property type="entry name" value="SKI"/>
    <property type="match status" value="1"/>
</dbReference>
<dbReference type="Gene3D" id="3.40.50.300">
    <property type="entry name" value="P-loop containing nucleotide triphosphate hydrolases"/>
    <property type="match status" value="1"/>
</dbReference>
<sequence>MSARPVCVLVGAPGSGKTTVGQALAAALGVEFRDTDADIEQLAGKPIAEIFVDEGEEHFRTLERAAVAAGLASHAGVLALGGGAVLAEENRAALIGHTVVHLSVELPDAVKRVGLGSGRPLLALNPRATLKHLMEQRRPLYAEVATATVLTDGRTPEEIAGEIAALLKP</sequence>
<dbReference type="GO" id="GO:0008652">
    <property type="term" value="P:amino acid biosynthetic process"/>
    <property type="evidence" value="ECO:0007669"/>
    <property type="project" value="UniProtKB-KW"/>
</dbReference>
<reference evidence="13" key="1">
    <citation type="submission" date="2016-06" db="EMBL/GenBank/DDBJ databases">
        <authorList>
            <person name="Varghese N."/>
            <person name="Submissions Spin"/>
        </authorList>
    </citation>
    <scope>NUCLEOTIDE SEQUENCE [LARGE SCALE GENOMIC DNA]</scope>
    <source>
        <strain evidence="13">DSM 45246</strain>
    </source>
</reference>
<comment type="subcellular location">
    <subcellularLocation>
        <location evidence="11">Cytoplasm</location>
    </subcellularLocation>
</comment>
<dbReference type="PANTHER" id="PTHR21087">
    <property type="entry name" value="SHIKIMATE KINASE"/>
    <property type="match status" value="1"/>
</dbReference>
<proteinExistence type="inferred from homology"/>
<dbReference type="InterPro" id="IPR027417">
    <property type="entry name" value="P-loop_NTPase"/>
</dbReference>
<keyword evidence="8 11" id="KW-0067">ATP-binding</keyword>
<evidence type="ECO:0000256" key="11">
    <source>
        <dbReference type="HAMAP-Rule" id="MF_00109"/>
    </source>
</evidence>
<dbReference type="HAMAP" id="MF_00109">
    <property type="entry name" value="Shikimate_kinase"/>
    <property type="match status" value="1"/>
</dbReference>
<feature type="binding site" evidence="11">
    <location>
        <position position="36"/>
    </location>
    <ligand>
        <name>substrate</name>
    </ligand>
</feature>
<dbReference type="PROSITE" id="PS01128">
    <property type="entry name" value="SHIKIMATE_KINASE"/>
    <property type="match status" value="1"/>
</dbReference>
<feature type="binding site" evidence="11">
    <location>
        <position position="137"/>
    </location>
    <ligand>
        <name>substrate</name>
    </ligand>
</feature>
<dbReference type="GO" id="GO:0004765">
    <property type="term" value="F:shikimate kinase activity"/>
    <property type="evidence" value="ECO:0007669"/>
    <property type="project" value="UniProtKB-UniRule"/>
</dbReference>
<evidence type="ECO:0000313" key="12">
    <source>
        <dbReference type="EMBL" id="SCF06132.1"/>
    </source>
</evidence>
<evidence type="ECO:0000256" key="3">
    <source>
        <dbReference type="ARBA" id="ARBA00012154"/>
    </source>
</evidence>
<dbReference type="SUPFAM" id="SSF52540">
    <property type="entry name" value="P-loop containing nucleoside triphosphate hydrolases"/>
    <property type="match status" value="1"/>
</dbReference>
<dbReference type="EC" id="2.7.1.71" evidence="3 11"/>
<evidence type="ECO:0000256" key="9">
    <source>
        <dbReference type="ARBA" id="ARBA00023141"/>
    </source>
</evidence>
<dbReference type="InterPro" id="IPR031322">
    <property type="entry name" value="Shikimate/glucono_kinase"/>
</dbReference>
<evidence type="ECO:0000256" key="7">
    <source>
        <dbReference type="ARBA" id="ARBA00022777"/>
    </source>
</evidence>
<dbReference type="CDD" id="cd00464">
    <property type="entry name" value="SK"/>
    <property type="match status" value="1"/>
</dbReference>
<comment type="cofactor">
    <cofactor evidence="11">
        <name>Mg(2+)</name>
        <dbReference type="ChEBI" id="CHEBI:18420"/>
    </cofactor>
    <text evidence="11">Binds 1 Mg(2+) ion per subunit.</text>
</comment>
<comment type="subunit">
    <text evidence="11">Monomer.</text>
</comment>
<dbReference type="Proteomes" id="UP000199629">
    <property type="component" value="Unassembled WGS sequence"/>
</dbReference>
<feature type="binding site" evidence="11">
    <location>
        <position position="18"/>
    </location>
    <ligand>
        <name>Mg(2+)</name>
        <dbReference type="ChEBI" id="CHEBI:18420"/>
    </ligand>
</feature>
<feature type="binding site" evidence="11">
    <location>
        <position position="60"/>
    </location>
    <ligand>
        <name>substrate</name>
    </ligand>
</feature>
<feature type="binding site" evidence="11">
    <location>
        <begin position="14"/>
        <end position="19"/>
    </location>
    <ligand>
        <name>ATP</name>
        <dbReference type="ChEBI" id="CHEBI:30616"/>
    </ligand>
</feature>
<keyword evidence="11" id="KW-0479">Metal-binding</keyword>
<keyword evidence="9 11" id="KW-0057">Aromatic amino acid biosynthesis</keyword>
<dbReference type="GO" id="GO:0005829">
    <property type="term" value="C:cytosol"/>
    <property type="evidence" value="ECO:0007669"/>
    <property type="project" value="TreeGrafter"/>
</dbReference>
<dbReference type="GO" id="GO:0000287">
    <property type="term" value="F:magnesium ion binding"/>
    <property type="evidence" value="ECO:0007669"/>
    <property type="project" value="UniProtKB-UniRule"/>
</dbReference>
<dbReference type="AlphaFoldDB" id="A0A1C4XCS3"/>
<evidence type="ECO:0000313" key="13">
    <source>
        <dbReference type="Proteomes" id="UP000199629"/>
    </source>
</evidence>
<keyword evidence="6 11" id="KW-0547">Nucleotide-binding</keyword>
<keyword evidence="11" id="KW-0963">Cytoplasm</keyword>
<comment type="pathway">
    <text evidence="1 11">Metabolic intermediate biosynthesis; chorismate biosynthesis; chorismate from D-erythrose 4-phosphate and phosphoenolpyruvate: step 5/7.</text>
</comment>
<name>A0A1C4XCS3_9ACTN</name>
<comment type="catalytic activity">
    <reaction evidence="10 11">
        <text>shikimate + ATP = 3-phosphoshikimate + ADP + H(+)</text>
        <dbReference type="Rhea" id="RHEA:13121"/>
        <dbReference type="ChEBI" id="CHEBI:15378"/>
        <dbReference type="ChEBI" id="CHEBI:30616"/>
        <dbReference type="ChEBI" id="CHEBI:36208"/>
        <dbReference type="ChEBI" id="CHEBI:145989"/>
        <dbReference type="ChEBI" id="CHEBI:456216"/>
        <dbReference type="EC" id="2.7.1.71"/>
    </reaction>
</comment>
<feature type="binding site" evidence="11">
    <location>
        <position position="154"/>
    </location>
    <ligand>
        <name>ATP</name>
        <dbReference type="ChEBI" id="CHEBI:30616"/>
    </ligand>
</feature>
<dbReference type="InterPro" id="IPR000623">
    <property type="entry name" value="Shikimate_kinase/TSH1"/>
</dbReference>
<dbReference type="PRINTS" id="PR01100">
    <property type="entry name" value="SHIKIMTKNASE"/>
</dbReference>
<dbReference type="RefSeq" id="WP_091263752.1">
    <property type="nucleotide sequence ID" value="NZ_FMCS01000005.1"/>
</dbReference>
<dbReference type="GO" id="GO:0009073">
    <property type="term" value="P:aromatic amino acid family biosynthetic process"/>
    <property type="evidence" value="ECO:0007669"/>
    <property type="project" value="UniProtKB-KW"/>
</dbReference>
<keyword evidence="7 11" id="KW-0418">Kinase</keyword>
<evidence type="ECO:0000256" key="2">
    <source>
        <dbReference type="ARBA" id="ARBA00006997"/>
    </source>
</evidence>
<feature type="binding site" evidence="11">
    <location>
        <position position="119"/>
    </location>
    <ligand>
        <name>ATP</name>
        <dbReference type="ChEBI" id="CHEBI:30616"/>
    </ligand>
</feature>
<dbReference type="InterPro" id="IPR023000">
    <property type="entry name" value="Shikimate_kinase_CS"/>
</dbReference>
<evidence type="ECO:0000256" key="10">
    <source>
        <dbReference type="ARBA" id="ARBA00048567"/>
    </source>
</evidence>
<evidence type="ECO:0000256" key="4">
    <source>
        <dbReference type="ARBA" id="ARBA00022605"/>
    </source>
</evidence>
<keyword evidence="11" id="KW-0460">Magnesium</keyword>